<protein>
    <submittedName>
        <fullName evidence="1">Lysine methyltransferase</fullName>
    </submittedName>
</protein>
<dbReference type="GO" id="GO:0008168">
    <property type="term" value="F:methyltransferase activity"/>
    <property type="evidence" value="ECO:0007669"/>
    <property type="project" value="UniProtKB-KW"/>
</dbReference>
<keyword evidence="1" id="KW-0489">Methyltransferase</keyword>
<gene>
    <name evidence="1" type="ORF">SAMN05660653_00287</name>
</gene>
<organism evidence="1 2">
    <name type="scientific">Desulfonatronum thiosulfatophilum</name>
    <dbReference type="NCBI Taxonomy" id="617002"/>
    <lineage>
        <taxon>Bacteria</taxon>
        <taxon>Pseudomonadati</taxon>
        <taxon>Thermodesulfobacteriota</taxon>
        <taxon>Desulfovibrionia</taxon>
        <taxon>Desulfovibrionales</taxon>
        <taxon>Desulfonatronaceae</taxon>
        <taxon>Desulfonatronum</taxon>
    </lineage>
</organism>
<dbReference type="SUPFAM" id="SSF53335">
    <property type="entry name" value="S-adenosyl-L-methionine-dependent methyltransferases"/>
    <property type="match status" value="1"/>
</dbReference>
<dbReference type="Proteomes" id="UP000198771">
    <property type="component" value="Unassembled WGS sequence"/>
</dbReference>
<dbReference type="PANTHER" id="PTHR14614:SF132">
    <property type="entry name" value="PROTEIN-LYSINE METHYLTRANSFERASE C42C1.13"/>
    <property type="match status" value="1"/>
</dbReference>
<dbReference type="CDD" id="cd02440">
    <property type="entry name" value="AdoMet_MTases"/>
    <property type="match status" value="1"/>
</dbReference>
<dbReference type="GO" id="GO:0032259">
    <property type="term" value="P:methylation"/>
    <property type="evidence" value="ECO:0007669"/>
    <property type="project" value="UniProtKB-KW"/>
</dbReference>
<dbReference type="InterPro" id="IPR019410">
    <property type="entry name" value="Methyltransf_16"/>
</dbReference>
<name>A0A1G6AAK4_9BACT</name>
<accession>A0A1G6AAK4</accession>
<evidence type="ECO:0000313" key="2">
    <source>
        <dbReference type="Proteomes" id="UP000198771"/>
    </source>
</evidence>
<sequence length="256" mass="28908">MQLLNRSLSSQQLEHLLREGTLEELMAVVSARNKVHFEKVRVGEDVVECLQVTDMEGYIEEQLERTAGGGFDALPLWAKIWPASLPLAIYMQRLIPGPDERVLEVGAGLGLAGLFAAKQGFSVVVSDIVPEALLFARINALQNNLGESIQVLPIDFVKNGHIGRYHRIIGSEVLYREQFFEPLLAFLRNHLEPTSRSEVLLTADASRRSSKFFAAAKNYFQISRSSMPYKNDRVHEFGFGGDVAEKELWFYRMRPL</sequence>
<dbReference type="EMBL" id="FMXO01000001">
    <property type="protein sequence ID" value="SDB05422.1"/>
    <property type="molecule type" value="Genomic_DNA"/>
</dbReference>
<dbReference type="Gene3D" id="3.40.50.150">
    <property type="entry name" value="Vaccinia Virus protein VP39"/>
    <property type="match status" value="1"/>
</dbReference>
<proteinExistence type="predicted"/>
<dbReference type="InterPro" id="IPR029063">
    <property type="entry name" value="SAM-dependent_MTases_sf"/>
</dbReference>
<dbReference type="OrthoDB" id="5450760at2"/>
<dbReference type="PANTHER" id="PTHR14614">
    <property type="entry name" value="HEPATOCELLULAR CARCINOMA-ASSOCIATED ANTIGEN"/>
    <property type="match status" value="1"/>
</dbReference>
<keyword evidence="2" id="KW-1185">Reference proteome</keyword>
<dbReference type="AlphaFoldDB" id="A0A1G6AAK4"/>
<dbReference type="STRING" id="617002.SAMN05660653_00287"/>
<keyword evidence="1" id="KW-0808">Transferase</keyword>
<reference evidence="1 2" key="1">
    <citation type="submission" date="2016-10" db="EMBL/GenBank/DDBJ databases">
        <authorList>
            <person name="de Groot N.N."/>
        </authorList>
    </citation>
    <scope>NUCLEOTIDE SEQUENCE [LARGE SCALE GENOMIC DNA]</scope>
    <source>
        <strain evidence="1 2">ASO4-2</strain>
    </source>
</reference>
<dbReference type="RefSeq" id="WP_092116462.1">
    <property type="nucleotide sequence ID" value="NZ_FMXO01000001.1"/>
</dbReference>
<evidence type="ECO:0000313" key="1">
    <source>
        <dbReference type="EMBL" id="SDB05422.1"/>
    </source>
</evidence>
<dbReference type="Pfam" id="PF10294">
    <property type="entry name" value="Methyltransf_16"/>
    <property type="match status" value="1"/>
</dbReference>